<dbReference type="InterPro" id="IPR000725">
    <property type="entry name" value="Olfact_rcpt"/>
</dbReference>
<dbReference type="Gene3D" id="1.20.1070.10">
    <property type="entry name" value="Rhodopsin 7-helix transmembrane proteins"/>
    <property type="match status" value="1"/>
</dbReference>
<dbReference type="GO" id="GO:0004984">
    <property type="term" value="F:olfactory receptor activity"/>
    <property type="evidence" value="ECO:0007669"/>
    <property type="project" value="InterPro"/>
</dbReference>
<keyword evidence="4 6" id="KW-0472">Membrane</keyword>
<evidence type="ECO:0000313" key="8">
    <source>
        <dbReference type="Proteomes" id="UP000261600"/>
    </source>
</evidence>
<proteinExistence type="predicted"/>
<dbReference type="SUPFAM" id="SSF81321">
    <property type="entry name" value="Family A G protein-coupled receptor-like"/>
    <property type="match status" value="1"/>
</dbReference>
<name>A0A3Q3IUU3_MONAL</name>
<dbReference type="GO" id="GO:0016020">
    <property type="term" value="C:membrane"/>
    <property type="evidence" value="ECO:0007669"/>
    <property type="project" value="UniProtKB-SubCell"/>
</dbReference>
<dbReference type="Pfam" id="PF13853">
    <property type="entry name" value="7tm_4"/>
    <property type="match status" value="1"/>
</dbReference>
<dbReference type="GO" id="GO:0005549">
    <property type="term" value="F:odorant binding"/>
    <property type="evidence" value="ECO:0007669"/>
    <property type="project" value="TreeGrafter"/>
</dbReference>
<feature type="transmembrane region" description="Helical" evidence="6">
    <location>
        <begin position="59"/>
        <end position="79"/>
    </location>
</feature>
<accession>A0A3Q3IUU3</accession>
<dbReference type="GO" id="GO:0007186">
    <property type="term" value="P:G protein-coupled receptor signaling pathway"/>
    <property type="evidence" value="ECO:0007669"/>
    <property type="project" value="InterPro"/>
</dbReference>
<evidence type="ECO:0000256" key="6">
    <source>
        <dbReference type="SAM" id="Phobius"/>
    </source>
</evidence>
<dbReference type="PANTHER" id="PTHR26451">
    <property type="entry name" value="G_PROTEIN_RECEP_F1_2 DOMAIN-CONTAINING PROTEIN"/>
    <property type="match status" value="1"/>
</dbReference>
<dbReference type="PANTHER" id="PTHR26451:SF847">
    <property type="entry name" value="ODORANT RECEPTOR-RELATED"/>
    <property type="match status" value="1"/>
</dbReference>
<evidence type="ECO:0000313" key="7">
    <source>
        <dbReference type="Ensembl" id="ENSMALP00000004476.1"/>
    </source>
</evidence>
<protein>
    <recommendedName>
        <fullName evidence="9">G-protein coupled receptors family 1 profile domain-containing protein</fullName>
    </recommendedName>
</protein>
<evidence type="ECO:0000256" key="4">
    <source>
        <dbReference type="ARBA" id="ARBA00023136"/>
    </source>
</evidence>
<dbReference type="Proteomes" id="UP000261600">
    <property type="component" value="Unplaced"/>
</dbReference>
<evidence type="ECO:0008006" key="9">
    <source>
        <dbReference type="Google" id="ProtNLM"/>
    </source>
</evidence>
<keyword evidence="2 6" id="KW-0812">Transmembrane</keyword>
<sequence length="104" mass="11910">MEEELNVTYITFGGHVELHKYRYLYFMVVFTVYILIFCSNSTIVYLIWNHQNLHEPMYIFIAALLSLDSCLASSILILVSNIRLGRKAGICHSRLALVPGLSLN</sequence>
<evidence type="ECO:0000256" key="1">
    <source>
        <dbReference type="ARBA" id="ARBA00004141"/>
    </source>
</evidence>
<dbReference type="AlphaFoldDB" id="A0A3Q3IUU3"/>
<dbReference type="Ensembl" id="ENSMALT00000004583.1">
    <property type="protein sequence ID" value="ENSMALP00000004476.1"/>
    <property type="gene ID" value="ENSMALG00000003250.1"/>
</dbReference>
<evidence type="ECO:0000256" key="5">
    <source>
        <dbReference type="ARBA" id="ARBA00023224"/>
    </source>
</evidence>
<reference evidence="7" key="1">
    <citation type="submission" date="2025-08" db="UniProtKB">
        <authorList>
            <consortium name="Ensembl"/>
        </authorList>
    </citation>
    <scope>IDENTIFICATION</scope>
</reference>
<comment type="subcellular location">
    <subcellularLocation>
        <location evidence="1">Membrane</location>
        <topology evidence="1">Multi-pass membrane protein</topology>
    </subcellularLocation>
</comment>
<organism evidence="7 8">
    <name type="scientific">Monopterus albus</name>
    <name type="common">Swamp eel</name>
    <dbReference type="NCBI Taxonomy" id="43700"/>
    <lineage>
        <taxon>Eukaryota</taxon>
        <taxon>Metazoa</taxon>
        <taxon>Chordata</taxon>
        <taxon>Craniata</taxon>
        <taxon>Vertebrata</taxon>
        <taxon>Euteleostomi</taxon>
        <taxon>Actinopterygii</taxon>
        <taxon>Neopterygii</taxon>
        <taxon>Teleostei</taxon>
        <taxon>Neoteleostei</taxon>
        <taxon>Acanthomorphata</taxon>
        <taxon>Anabantaria</taxon>
        <taxon>Synbranchiformes</taxon>
        <taxon>Synbranchidae</taxon>
        <taxon>Monopterus</taxon>
    </lineage>
</organism>
<keyword evidence="3 6" id="KW-1133">Transmembrane helix</keyword>
<evidence type="ECO:0000256" key="2">
    <source>
        <dbReference type="ARBA" id="ARBA00022692"/>
    </source>
</evidence>
<feature type="transmembrane region" description="Helical" evidence="6">
    <location>
        <begin position="23"/>
        <end position="47"/>
    </location>
</feature>
<keyword evidence="8" id="KW-1185">Reference proteome</keyword>
<evidence type="ECO:0000256" key="3">
    <source>
        <dbReference type="ARBA" id="ARBA00022989"/>
    </source>
</evidence>
<dbReference type="InterPro" id="IPR052921">
    <property type="entry name" value="GPCR1_Superfamily_Member"/>
</dbReference>
<reference evidence="7" key="2">
    <citation type="submission" date="2025-09" db="UniProtKB">
        <authorList>
            <consortium name="Ensembl"/>
        </authorList>
    </citation>
    <scope>IDENTIFICATION</scope>
</reference>
<keyword evidence="5" id="KW-0807">Transducer</keyword>